<name>A0ABX4BU50_FLAFR</name>
<evidence type="ECO:0000313" key="1">
    <source>
        <dbReference type="EMBL" id="OXA81081.1"/>
    </source>
</evidence>
<evidence type="ECO:0008006" key="3">
    <source>
        <dbReference type="Google" id="ProtNLM"/>
    </source>
</evidence>
<gene>
    <name evidence="1" type="ORF">B0A65_04880</name>
</gene>
<dbReference type="EMBL" id="MUGV01000009">
    <property type="protein sequence ID" value="OXA81081.1"/>
    <property type="molecule type" value="Genomic_DNA"/>
</dbReference>
<dbReference type="RefSeq" id="WP_074662266.1">
    <property type="nucleotide sequence ID" value="NZ_MUGV01000009.1"/>
</dbReference>
<proteinExistence type="predicted"/>
<organism evidence="1 2">
    <name type="scientific">Flavobacterium frigidimaris</name>
    <dbReference type="NCBI Taxonomy" id="262320"/>
    <lineage>
        <taxon>Bacteria</taxon>
        <taxon>Pseudomonadati</taxon>
        <taxon>Bacteroidota</taxon>
        <taxon>Flavobacteriia</taxon>
        <taxon>Flavobacteriales</taxon>
        <taxon>Flavobacteriaceae</taxon>
        <taxon>Flavobacterium</taxon>
    </lineage>
</organism>
<accession>A0ABX4BU50</accession>
<evidence type="ECO:0000313" key="2">
    <source>
        <dbReference type="Proteomes" id="UP000198382"/>
    </source>
</evidence>
<comment type="caution">
    <text evidence="1">The sequence shown here is derived from an EMBL/GenBank/DDBJ whole genome shotgun (WGS) entry which is preliminary data.</text>
</comment>
<protein>
    <recommendedName>
        <fullName evidence="3">TIGR04255 family protein</fullName>
    </recommendedName>
</protein>
<reference evidence="1 2" key="1">
    <citation type="submission" date="2016-11" db="EMBL/GenBank/DDBJ databases">
        <title>Whole genomes of Flavobacteriaceae.</title>
        <authorList>
            <person name="Stine C."/>
            <person name="Li C."/>
            <person name="Tadesse D."/>
        </authorList>
    </citation>
    <scope>NUCLEOTIDE SEQUENCE [LARGE SCALE GENOMIC DNA]</scope>
    <source>
        <strain evidence="1 2">DSM 15937</strain>
    </source>
</reference>
<dbReference type="Proteomes" id="UP000198382">
    <property type="component" value="Unassembled WGS sequence"/>
</dbReference>
<keyword evidence="2" id="KW-1185">Reference proteome</keyword>
<sequence>MSWTENKTLLEYSKYTPCQEIFQALCDELGKHYEAKGFKYSSSRPKLTIEKDNIKLVIAFWSSRSNTPGEWVNLEILPSFYSKKLTKTSDIKGFLFGHTGLFYHKFTDNPKQILVKQIFGGELERFDEYSNESKIIESNNCNVYGIDKVKFDSIIKFIDNKIVPWTSKLSTEEGIFELVTNASPTRVWSLNGKGSNSDFIKYVKLNFPNINIENELDKIIKTNR</sequence>